<evidence type="ECO:0000256" key="1">
    <source>
        <dbReference type="ARBA" id="ARBA00004196"/>
    </source>
</evidence>
<dbReference type="Proteomes" id="UP000214646">
    <property type="component" value="Unassembled WGS sequence"/>
</dbReference>
<dbReference type="SUPFAM" id="SSF111369">
    <property type="entry name" value="HlyD-like secretion proteins"/>
    <property type="match status" value="2"/>
</dbReference>
<feature type="domain" description="YbhG-like alpha-helical hairpin" evidence="4">
    <location>
        <begin position="84"/>
        <end position="212"/>
    </location>
</feature>
<dbReference type="EMBL" id="NIDE01000001">
    <property type="protein sequence ID" value="OWK47453.1"/>
    <property type="molecule type" value="Genomic_DNA"/>
</dbReference>
<dbReference type="PANTHER" id="PTHR32347">
    <property type="entry name" value="EFFLUX SYSTEM COMPONENT YKNX-RELATED"/>
    <property type="match status" value="1"/>
</dbReference>
<reference evidence="6" key="1">
    <citation type="submission" date="2017-06" db="EMBL/GenBank/DDBJ databases">
        <title>Genome analysis of Fimbriiglobus ruber SP5, the first member of the order Planctomycetales with confirmed chitinolytic capability.</title>
        <authorList>
            <person name="Ravin N.V."/>
            <person name="Rakitin A.L."/>
            <person name="Ivanova A.A."/>
            <person name="Beletsky A.V."/>
            <person name="Kulichevskaya I.S."/>
            <person name="Mardanov A.V."/>
            <person name="Dedysh S.N."/>
        </authorList>
    </citation>
    <scope>NUCLEOTIDE SEQUENCE [LARGE SCALE GENOMIC DNA]</scope>
    <source>
        <strain evidence="6">SP5</strain>
    </source>
</reference>
<evidence type="ECO:0000256" key="2">
    <source>
        <dbReference type="ARBA" id="ARBA00023054"/>
    </source>
</evidence>
<keyword evidence="6" id="KW-1185">Reference proteome</keyword>
<dbReference type="PANTHER" id="PTHR32347:SF27">
    <property type="entry name" value="RND EFFLUX PUMP MEMBRANE FUSION PROTEIN BARREL-SANDWICH DOMAIN-CONTAINING PROTEIN"/>
    <property type="match status" value="1"/>
</dbReference>
<proteinExistence type="predicted"/>
<evidence type="ECO:0000259" key="4">
    <source>
        <dbReference type="Pfam" id="PF25881"/>
    </source>
</evidence>
<dbReference type="GO" id="GO:0030313">
    <property type="term" value="C:cell envelope"/>
    <property type="evidence" value="ECO:0007669"/>
    <property type="project" value="UniProtKB-SubCell"/>
</dbReference>
<evidence type="ECO:0000313" key="6">
    <source>
        <dbReference type="Proteomes" id="UP000214646"/>
    </source>
</evidence>
<evidence type="ECO:0000256" key="3">
    <source>
        <dbReference type="SAM" id="SignalP"/>
    </source>
</evidence>
<dbReference type="AlphaFoldDB" id="A0A225E2I7"/>
<feature type="chain" id="PRO_5013121506" description="YbhG-like alpha-helical hairpin domain-containing protein" evidence="3">
    <location>
        <begin position="20"/>
        <end position="363"/>
    </location>
</feature>
<gene>
    <name evidence="5" type="ORF">FRUB_01152</name>
</gene>
<dbReference type="PRINTS" id="PR01490">
    <property type="entry name" value="RTXTOXIND"/>
</dbReference>
<accession>A0A225E2I7</accession>
<feature type="signal peptide" evidence="3">
    <location>
        <begin position="1"/>
        <end position="19"/>
    </location>
</feature>
<dbReference type="Pfam" id="PF25881">
    <property type="entry name" value="HH_YBHG"/>
    <property type="match status" value="1"/>
</dbReference>
<keyword evidence="2" id="KW-0175">Coiled coil</keyword>
<organism evidence="5 6">
    <name type="scientific">Fimbriiglobus ruber</name>
    <dbReference type="NCBI Taxonomy" id="1908690"/>
    <lineage>
        <taxon>Bacteria</taxon>
        <taxon>Pseudomonadati</taxon>
        <taxon>Planctomycetota</taxon>
        <taxon>Planctomycetia</taxon>
        <taxon>Gemmatales</taxon>
        <taxon>Gemmataceae</taxon>
        <taxon>Fimbriiglobus</taxon>
    </lineage>
</organism>
<dbReference type="InterPro" id="IPR050465">
    <property type="entry name" value="UPF0194_transport"/>
</dbReference>
<dbReference type="Gene3D" id="1.10.287.470">
    <property type="entry name" value="Helix hairpin bin"/>
    <property type="match status" value="2"/>
</dbReference>
<name>A0A225E2I7_9BACT</name>
<keyword evidence="3" id="KW-0732">Signal</keyword>
<comment type="subcellular location">
    <subcellularLocation>
        <location evidence="1">Cell envelope</location>
    </subcellularLocation>
</comment>
<dbReference type="Gene3D" id="2.40.30.170">
    <property type="match status" value="1"/>
</dbReference>
<dbReference type="InterPro" id="IPR059052">
    <property type="entry name" value="HH_YbhG-like"/>
</dbReference>
<comment type="caution">
    <text evidence="5">The sequence shown here is derived from an EMBL/GenBank/DDBJ whole genome shotgun (WGS) entry which is preliminary data.</text>
</comment>
<dbReference type="Gene3D" id="2.40.50.100">
    <property type="match status" value="1"/>
</dbReference>
<evidence type="ECO:0000313" key="5">
    <source>
        <dbReference type="EMBL" id="OWK47453.1"/>
    </source>
</evidence>
<sequence length="363" mass="39699">MPVLAVVALVFAVIQMTKAQQKAPPAAPPVEPAKSPYANQLAGSGIVEPETENISIGTHVPGIVDRVFVKVGQIVRPGQPLFRLDDRALSAELAIREATLANSQASLERLRQMPRPEEIPPAEAKVNEADANLKDMAKLYERYRKFAASSAVSDEELVRREMAVEVAKAQFAKAKADLDLLKAGSWRFEQDVATVAVRQAAAQVEQTRTELDRLIARVPNMKFTEPLSALAGGLAGVDDSPFEVLQVNVRPGEYVGTVSGQAMIVLGYVGKMHVRVDIDENEIARFRPGVSGVAKPRGEPNQEYALSYVRVEPYVIPKKSLTGGNTERVDTRVLQVIYSLDRKGRTLFVGQQMDVFLNSGEKK</sequence>
<protein>
    <recommendedName>
        <fullName evidence="4">YbhG-like alpha-helical hairpin domain-containing protein</fullName>
    </recommendedName>
</protein>